<dbReference type="Pfam" id="PF18352">
    <property type="entry name" value="Gp138_N"/>
    <property type="match status" value="1"/>
</dbReference>
<name>A0A0K1H0S1_YERPE</name>
<dbReference type="RefSeq" id="WP_016257160.1">
    <property type="nucleotide sequence ID" value="NZ_CP045152.1"/>
</dbReference>
<evidence type="ECO:0000256" key="1">
    <source>
        <dbReference type="SAM" id="MobiDB-lite"/>
    </source>
</evidence>
<keyword evidence="3" id="KW-0614">Plasmid</keyword>
<organism evidence="3">
    <name type="scientific">Yersinia pestis</name>
    <dbReference type="NCBI Taxonomy" id="632"/>
    <lineage>
        <taxon>Bacteria</taxon>
        <taxon>Pseudomonadati</taxon>
        <taxon>Pseudomonadota</taxon>
        <taxon>Gammaproteobacteria</taxon>
        <taxon>Enterobacterales</taxon>
        <taxon>Yersiniaceae</taxon>
        <taxon>Yersinia</taxon>
    </lineage>
</organism>
<accession>A0A0K1H0S1</accession>
<evidence type="ECO:0000259" key="2">
    <source>
        <dbReference type="Pfam" id="PF18352"/>
    </source>
</evidence>
<feature type="region of interest" description="Disordered" evidence="1">
    <location>
        <begin position="167"/>
        <end position="194"/>
    </location>
</feature>
<reference evidence="3" key="1">
    <citation type="submission" date="2015-06" db="EMBL/GenBank/DDBJ databases">
        <title>Complete cryptic plasmid (pTP33) assembly of Yersinia pestis biovar Medievalis strain I-2638.</title>
        <authorList>
            <person name="Afanas'ev M.V."/>
            <person name="Tokmakova E.G."/>
            <person name="Polovinkina V.S."/>
            <person name="Sidorova E.A."/>
            <person name="Sinkov V.V."/>
            <person name="Balakhonov S.V."/>
        </authorList>
    </citation>
    <scope>NUCLEOTIDE SEQUENCE</scope>
    <source>
        <strain evidence="3">I-2638</strain>
        <plasmid evidence="3">pTP33</plasmid>
    </source>
</reference>
<protein>
    <submittedName>
        <fullName evidence="3">Phage-related protein</fullName>
    </submittedName>
</protein>
<feature type="domain" description="Phage protein Gp138 N-terminal" evidence="2">
    <location>
        <begin position="27"/>
        <end position="124"/>
    </location>
</feature>
<dbReference type="InterPro" id="IPR044033">
    <property type="entry name" value="GpV-like_apex"/>
</dbReference>
<dbReference type="InterPro" id="IPR041599">
    <property type="entry name" value="Gp138_N"/>
</dbReference>
<dbReference type="Pfam" id="PF18946">
    <property type="entry name" value="Apex"/>
    <property type="match status" value="1"/>
</dbReference>
<evidence type="ECO:0000313" key="3">
    <source>
        <dbReference type="EMBL" id="AKT73172.1"/>
    </source>
</evidence>
<proteinExistence type="predicted"/>
<dbReference type="InterPro" id="IPR037026">
    <property type="entry name" value="Vgr_OB-fold_dom_sf"/>
</dbReference>
<geneLocation type="plasmid" evidence="3">
    <name>pTP33</name>
</geneLocation>
<feature type="compositionally biased region" description="Polar residues" evidence="1">
    <location>
        <begin position="169"/>
        <end position="194"/>
    </location>
</feature>
<feature type="region of interest" description="Disordered" evidence="1">
    <location>
        <begin position="208"/>
        <end position="227"/>
    </location>
</feature>
<dbReference type="Gene3D" id="2.40.50.230">
    <property type="entry name" value="Gp5 N-terminal domain"/>
    <property type="match status" value="1"/>
</dbReference>
<dbReference type="EMBL" id="KT020860">
    <property type="protein sequence ID" value="AKT73172.1"/>
    <property type="molecule type" value="Genomic_DNA"/>
</dbReference>
<accession>A0A5P8YN69</accession>
<feature type="compositionally biased region" description="Polar residues" evidence="1">
    <location>
        <begin position="212"/>
        <end position="227"/>
    </location>
</feature>
<sequence>MSNKTPTLLDVVTAAASSERLDIHTALPGRVVALNATDNTVTVEPMIKQVLVSGEPVDLPPLVDVPVHFPRGGGFAFTVPIVAGDEGLIVFGERCIDGWFASGDRSAPLDARLHDYSDGFFIPGVSSRPNAIPDLYQGGASMQTVDGETYIRLSKGKISIKGDIEHIGNSKQTGNHEQAGDFNQTAGNSQSSGTISAQKVVANGVDTETHTHSGVQTGSGNTGKPNR</sequence>
<dbReference type="AlphaFoldDB" id="A0A0K1H0S1"/>